<dbReference type="RefSeq" id="WP_151970207.1">
    <property type="nucleotide sequence ID" value="NZ_AP019860.1"/>
</dbReference>
<evidence type="ECO:0008006" key="4">
    <source>
        <dbReference type="Google" id="ProtNLM"/>
    </source>
</evidence>
<feature type="chain" id="PRO_5025012776" description="Peptidase S74 domain-containing protein" evidence="1">
    <location>
        <begin position="18"/>
        <end position="774"/>
    </location>
</feature>
<evidence type="ECO:0000256" key="1">
    <source>
        <dbReference type="SAM" id="SignalP"/>
    </source>
</evidence>
<keyword evidence="1" id="KW-0732">Signal</keyword>
<feature type="signal peptide" evidence="1">
    <location>
        <begin position="1"/>
        <end position="17"/>
    </location>
</feature>
<dbReference type="EMBL" id="AP019860">
    <property type="protein sequence ID" value="BBM86133.1"/>
    <property type="molecule type" value="Genomic_DNA"/>
</dbReference>
<dbReference type="KEGG" id="uam:UABAM_04519"/>
<sequence length="774" mass="83600">MYRILLVLFVICSTLIAQDRNVNGSINDTSNNGSINLRADNGDIGIRGKSITLVPLSKVINTYGRIIIHHDNYLQLGQSTILQEKNGDGSIYSPNNLRVTSGDINIDVRKGTLYINAPNMGSKSVGTTSIVLQNHKEGFVWSMGAYKDGYYIYRSNNKRYALFADNNCNVGIGTTNPQAKLHIGGSNPKIAFGEQNARYAIDMWEEKLKVTVPGVATLMEFFGDSTGASIKVNGTSYFTGTLNVNTGNGRLGAHFKSSHEHGPFAQFSGKSDENLFIGYGPSSGGGYVQSTKSLHLNSPRVLVNGRLEIQKGKHIFVGEYTHISEGDNHVGTIFNGQGGLNLTGKKLDLVSRDGIVGVISTTTTANIKLTNSTNNNWQMGAGETGYYVYDVNNKNYALFANNKGDLGLGTTNPRGKLHIGGSNPKIVFGEQADFQNGRYAIDMWEEKLKITVPGGGVFMEFAGNSAKKSVKIPANVGLEVAGDTKFIGSVTTNSINISGASVGTFSDKLILTAPQSSVGAMAVSKNDVRLSQNVAFIANNAPITINHIESNSVTPKVHLTQQGNSYFNGGNVGIGTTSPSAKLHVNATSQYGLPSGITSETTGNLNTSDEYLSSLFKAKFSGESKSGFAFSVVDSKNVMKYGVDSEGKAGFGCKPLPGFQLAVNGGVKAREVEISIEGWPDFVFDEGYELASLAQVEKQIKQNRHLPDIPSEAEVKKNGISIGKMQAKLLQKIEELTLYTIDQEKRISTQNQQIKEMKLYMEKMQKIIKKLSDE</sequence>
<reference evidence="2 3" key="1">
    <citation type="submission" date="2019-08" db="EMBL/GenBank/DDBJ databases">
        <title>Complete genome sequence of Candidatus Uab amorphum.</title>
        <authorList>
            <person name="Shiratori T."/>
            <person name="Suzuki S."/>
            <person name="Kakizawa Y."/>
            <person name="Ishida K."/>
        </authorList>
    </citation>
    <scope>NUCLEOTIDE SEQUENCE [LARGE SCALE GENOMIC DNA]</scope>
    <source>
        <strain evidence="2 3">SRT547</strain>
    </source>
</reference>
<evidence type="ECO:0000313" key="2">
    <source>
        <dbReference type="EMBL" id="BBM86133.1"/>
    </source>
</evidence>
<keyword evidence="3" id="KW-1185">Reference proteome</keyword>
<accession>A0A5S9F5G4</accession>
<dbReference type="OrthoDB" id="1163828at2"/>
<dbReference type="Proteomes" id="UP000326354">
    <property type="component" value="Chromosome"/>
</dbReference>
<proteinExistence type="predicted"/>
<protein>
    <recommendedName>
        <fullName evidence="4">Peptidase S74 domain-containing protein</fullName>
    </recommendedName>
</protein>
<gene>
    <name evidence="2" type="ORF">UABAM_04519</name>
</gene>
<name>A0A5S9F5G4_UABAM</name>
<dbReference type="AlphaFoldDB" id="A0A5S9F5G4"/>
<evidence type="ECO:0000313" key="3">
    <source>
        <dbReference type="Proteomes" id="UP000326354"/>
    </source>
</evidence>
<organism evidence="2 3">
    <name type="scientific">Uabimicrobium amorphum</name>
    <dbReference type="NCBI Taxonomy" id="2596890"/>
    <lineage>
        <taxon>Bacteria</taxon>
        <taxon>Pseudomonadati</taxon>
        <taxon>Planctomycetota</taxon>
        <taxon>Candidatus Uabimicrobiia</taxon>
        <taxon>Candidatus Uabimicrobiales</taxon>
        <taxon>Candidatus Uabimicrobiaceae</taxon>
        <taxon>Candidatus Uabimicrobium</taxon>
    </lineage>
</organism>